<dbReference type="OMA" id="NCKETIY"/>
<organism evidence="3 4">
    <name type="scientific">Erythranthe guttata</name>
    <name type="common">Yellow monkey flower</name>
    <name type="synonym">Mimulus guttatus</name>
    <dbReference type="NCBI Taxonomy" id="4155"/>
    <lineage>
        <taxon>Eukaryota</taxon>
        <taxon>Viridiplantae</taxon>
        <taxon>Streptophyta</taxon>
        <taxon>Embryophyta</taxon>
        <taxon>Tracheophyta</taxon>
        <taxon>Spermatophyta</taxon>
        <taxon>Magnoliopsida</taxon>
        <taxon>eudicotyledons</taxon>
        <taxon>Gunneridae</taxon>
        <taxon>Pentapetalae</taxon>
        <taxon>asterids</taxon>
        <taxon>lamiids</taxon>
        <taxon>Lamiales</taxon>
        <taxon>Phrymaceae</taxon>
        <taxon>Erythranthe</taxon>
    </lineage>
</organism>
<name>A0A022RM84_ERYGU</name>
<feature type="disulfide bond" evidence="1">
    <location>
        <begin position="157"/>
        <end position="173"/>
    </location>
</feature>
<keyword evidence="1" id="KW-1015">Disulfide bond</keyword>
<dbReference type="InterPro" id="IPR001938">
    <property type="entry name" value="Thaumatin"/>
</dbReference>
<evidence type="ECO:0008006" key="5">
    <source>
        <dbReference type="Google" id="ProtNLM"/>
    </source>
</evidence>
<feature type="disulfide bond" evidence="1">
    <location>
        <begin position="77"/>
        <end position="86"/>
    </location>
</feature>
<dbReference type="PANTHER" id="PTHR31048">
    <property type="entry name" value="OS03G0233200 PROTEIN"/>
    <property type="match status" value="1"/>
</dbReference>
<dbReference type="FunFam" id="2.60.110.10:FF:000004">
    <property type="entry name" value="THAUMATIN-LIKE PROTEIN 1"/>
    <property type="match status" value="1"/>
</dbReference>
<dbReference type="PhylomeDB" id="A0A022RM84"/>
<evidence type="ECO:0000256" key="2">
    <source>
        <dbReference type="SAM" id="SignalP"/>
    </source>
</evidence>
<dbReference type="PIRSF" id="PIRSF002703">
    <property type="entry name" value="Thaumatin"/>
    <property type="match status" value="1"/>
</dbReference>
<feature type="disulfide bond" evidence="1">
    <location>
        <begin position="30"/>
        <end position="238"/>
    </location>
</feature>
<dbReference type="SMART" id="SM00205">
    <property type="entry name" value="THN"/>
    <property type="match status" value="1"/>
</dbReference>
<dbReference type="eggNOG" id="ENOG502QQ6D">
    <property type="taxonomic scope" value="Eukaryota"/>
</dbReference>
<dbReference type="Pfam" id="PF00314">
    <property type="entry name" value="Thaumatin"/>
    <property type="match status" value="1"/>
</dbReference>
<evidence type="ECO:0000313" key="3">
    <source>
        <dbReference type="EMBL" id="EYU41587.1"/>
    </source>
</evidence>
<evidence type="ECO:0000256" key="1">
    <source>
        <dbReference type="PIRSR" id="PIRSR002703-1"/>
    </source>
</evidence>
<dbReference type="Gene3D" id="2.60.110.10">
    <property type="entry name" value="Thaumatin"/>
    <property type="match status" value="1"/>
</dbReference>
<evidence type="ECO:0000313" key="4">
    <source>
        <dbReference type="Proteomes" id="UP000030748"/>
    </source>
</evidence>
<reference evidence="3 4" key="1">
    <citation type="journal article" date="2013" name="Proc. Natl. Acad. Sci. U.S.A.">
        <title>Fine-scale variation in meiotic recombination in Mimulus inferred from population shotgun sequencing.</title>
        <authorList>
            <person name="Hellsten U."/>
            <person name="Wright K.M."/>
            <person name="Jenkins J."/>
            <person name="Shu S."/>
            <person name="Yuan Y."/>
            <person name="Wessler S.R."/>
            <person name="Schmutz J."/>
            <person name="Willis J.H."/>
            <person name="Rokhsar D.S."/>
        </authorList>
    </citation>
    <scope>NUCLEOTIDE SEQUENCE [LARGE SCALE GENOMIC DNA]</scope>
    <source>
        <strain evidence="4">cv. DUN x IM62</strain>
    </source>
</reference>
<dbReference type="AlphaFoldDB" id="A0A022RM84"/>
<dbReference type="PRINTS" id="PR00347">
    <property type="entry name" value="THAUMATIN"/>
</dbReference>
<dbReference type="OrthoDB" id="430315at2759"/>
<keyword evidence="2" id="KW-0732">Signal</keyword>
<dbReference type="STRING" id="4155.A0A022RM84"/>
<dbReference type="GO" id="GO:0006952">
    <property type="term" value="P:defense response"/>
    <property type="evidence" value="ECO:0000318"/>
    <property type="project" value="GO_Central"/>
</dbReference>
<feature type="disulfide bond" evidence="1">
    <location>
        <begin position="177"/>
        <end position="186"/>
    </location>
</feature>
<proteinExistence type="predicted"/>
<feature type="disulfide bond" evidence="1">
    <location>
        <begin position="149"/>
        <end position="210"/>
    </location>
</feature>
<sequence length="239" mass="25113">MEIKILPSLLLATIYFYGAHSAVFTVKNNCGFEIWPGTVTGAGSAPVLTGFDLAPQASKTINVPAPWSGRFFTRYQCSNAGNKFTCVSGDCASGQIECNGAGAIPPVSLVEFTLGGANGQDFFDISLVDGFNLPVSLKPDGANCQTVTCAANINSGCPSELVVKGPNGDVVGCKSACVAFNEPQYCCSGAFADPSVCKPSNYSEIFKRQCPQAYSYAFDDKTSTFTCPTGANYLITFCP</sequence>
<dbReference type="SUPFAM" id="SSF49870">
    <property type="entry name" value="Osmotin, thaumatin-like protein"/>
    <property type="match status" value="1"/>
</dbReference>
<dbReference type="InterPro" id="IPR037176">
    <property type="entry name" value="Osmotin/thaumatin-like_sf"/>
</dbReference>
<dbReference type="KEGG" id="egt:105952768"/>
<feature type="disulfide bond" evidence="1">
    <location>
        <begin position="144"/>
        <end position="227"/>
    </location>
</feature>
<dbReference type="Proteomes" id="UP000030748">
    <property type="component" value="Unassembled WGS sequence"/>
</dbReference>
<dbReference type="CDD" id="cd09218">
    <property type="entry name" value="TLP-PA"/>
    <property type="match status" value="1"/>
</dbReference>
<feature type="disulfide bond" evidence="1">
    <location>
        <begin position="187"/>
        <end position="197"/>
    </location>
</feature>
<feature type="disulfide bond" evidence="1">
    <location>
        <begin position="91"/>
        <end position="98"/>
    </location>
</feature>
<feature type="signal peptide" evidence="2">
    <location>
        <begin position="1"/>
        <end position="21"/>
    </location>
</feature>
<protein>
    <recommendedName>
        <fullName evidence="5">Thaumatin-like protein</fullName>
    </recommendedName>
</protein>
<dbReference type="PROSITE" id="PS51367">
    <property type="entry name" value="THAUMATIN_2"/>
    <property type="match status" value="1"/>
</dbReference>
<gene>
    <name evidence="3" type="ORF">MIMGU_mgv1a012793mg</name>
</gene>
<accession>A0A022RM84</accession>
<dbReference type="EMBL" id="KI630319">
    <property type="protein sequence ID" value="EYU41587.1"/>
    <property type="molecule type" value="Genomic_DNA"/>
</dbReference>
<keyword evidence="4" id="KW-1185">Reference proteome</keyword>
<feature type="chain" id="PRO_5001505224" description="Thaumatin-like protein" evidence="2">
    <location>
        <begin position="22"/>
        <end position="239"/>
    </location>
</feature>